<dbReference type="Gene3D" id="4.10.75.10">
    <property type="entry name" value="Elafin-like"/>
    <property type="match status" value="7"/>
</dbReference>
<evidence type="ECO:0000256" key="6">
    <source>
        <dbReference type="ARBA" id="ARBA00022737"/>
    </source>
</evidence>
<comment type="caution">
    <text evidence="12">Lacks conserved residue(s) required for the propagation of feature annotation.</text>
</comment>
<organism evidence="16 17">
    <name type="scientific">Pristionchus pacificus</name>
    <name type="common">Parasitic nematode worm</name>
    <dbReference type="NCBI Taxonomy" id="54126"/>
    <lineage>
        <taxon>Eukaryota</taxon>
        <taxon>Metazoa</taxon>
        <taxon>Ecdysozoa</taxon>
        <taxon>Nematoda</taxon>
        <taxon>Chromadorea</taxon>
        <taxon>Rhabditida</taxon>
        <taxon>Rhabditina</taxon>
        <taxon>Diplogasteromorpha</taxon>
        <taxon>Diplogasteroidea</taxon>
        <taxon>Neodiplogasteridae</taxon>
        <taxon>Pristionchus</taxon>
    </lineage>
</organism>
<dbReference type="InterPro" id="IPR000716">
    <property type="entry name" value="Thyroglobulin_1"/>
</dbReference>
<dbReference type="Pfam" id="PF12796">
    <property type="entry name" value="Ank_2"/>
    <property type="match status" value="1"/>
</dbReference>
<dbReference type="Pfam" id="PF13606">
    <property type="entry name" value="Ank_3"/>
    <property type="match status" value="1"/>
</dbReference>
<dbReference type="SUPFAM" id="SSF57262">
    <property type="entry name" value="Leech antihemostatic proteins"/>
    <property type="match status" value="1"/>
</dbReference>
<dbReference type="SUPFAM" id="SSF57610">
    <property type="entry name" value="Thyroglobulin type-1 domain"/>
    <property type="match status" value="5"/>
</dbReference>
<gene>
    <name evidence="16" type="primary">WBGene00091769</name>
</gene>
<feature type="signal peptide" evidence="15">
    <location>
        <begin position="1"/>
        <end position="17"/>
    </location>
</feature>
<keyword evidence="14" id="KW-0472">Membrane</keyword>
<dbReference type="GO" id="GO:0098703">
    <property type="term" value="P:calcium ion import across plasma membrane"/>
    <property type="evidence" value="ECO:0000318"/>
    <property type="project" value="GO_Central"/>
</dbReference>
<dbReference type="PROSITE" id="PS50279">
    <property type="entry name" value="BPTI_KUNITZ_2"/>
    <property type="match status" value="1"/>
</dbReference>
<dbReference type="InterPro" id="IPR002110">
    <property type="entry name" value="Ankyrin_rpt"/>
</dbReference>
<dbReference type="SMART" id="SM00289">
    <property type="entry name" value="WR1"/>
    <property type="match status" value="9"/>
</dbReference>
<dbReference type="InterPro" id="IPR002223">
    <property type="entry name" value="Kunitz_BPTI"/>
</dbReference>
<sequence>MRASALLFLLLLPSFLTQRLLPSSSFSSCLHRPPSCSLACPYGFIPTADGLSCLCLCRLHPCQSLTCNSPDVCLVSDGIARCINSRLDTNSSESHQSKSFVPPVGIVPIRPIQNSREVSIPRSFNASLQSTASRSFPISGDRPGQCPLSSIDCSSRDLKQCLQDGDCPQTYKCCPSRCGERRLCLPPSRSTTCVHFSSALIRIPNGRSNKIVVPSCDSNGDFEEIQCDSSSCWCVSPSSGHPRPGSRQGISPIPGPDPCHVRPSICLTRCINECQFGHEMDIVGCPLPNCECTNPCHGIKCGNEGDSCQLVEPECLEPPCRPVPRCLLNPCPSGSPMTLPTGVTALCTQSEQCSTAHFCHLVGYNGLGFCCSRPLSAPSESLVKNETCPARRPVPRDICRRECSLDTECPRGKCCFDGCAMSCMTSEFAPNVHTQHRPAETVRHNKRVLTSSTSSCPPSTISLATLSSSSCISHCSSHSDCSGLRLCCEKGCEKKCVYPASTTPCLHDAITAEVHSLKVNRKCDANGLYALHQCDEGGCFCVDEKTGEEKVGTRTVYGEEPKCEVPLRGSCPPLTCTLSCSSGFELSSNGCPSCKCKDPCGRLNCPKGMLCSLISVDCLNTEENDASFCPPQPRCVPNLCPMGEPLLSSSGSPKSCTESHECEPNHFCHDIGVSSGGICCRIPVPLAHSGQCPSLPPTLPSPQRCAIKCTSDEDCSSPREKCCYDGCGTTCKVVSATSNRISVVVEPSSTSTTTSSSTTSSASRRISTDKNGGVCPRMDEDDYCIEPPGASSCSSDFDCPGVQKCCSVCSSSSRFCLFPSTATACIHLKAAYERSAQRGNAKCSPNGNFEEIQCDSFSCWCVDKTTGIEREGTRTRRGSIPNCQHRRLCPQPVCSSLPNCLYGRELDENGCETCGCRSPCKDFSCPDGSYCTPHPVDCLGATCPPIPRCILNPCPIGIPAVDSRSLRPLDCSSSSDCSRASIPSYCRVFRSSGRGNCCPTPEAQPHSGSCPHLSSPSLLYNSLPLSSCDRQCQFDDQCASGEKCCEMGCSLVCLPAVAEGGIESEMNNITPPSSPGSTKIGICPSSNILRATDCTVDCESDEDCAGFHKCCQQGCARKCMPPSMTTLCLHKLLSYEDEANRFVLRSKVTTTTTNPLMKSTNAAALPPPLPPVQCSSDGFFRLHQCDQRANQCWCVDPSTGREIMGTRGSSFGPLPNCEVPRICSVSCTSSSCPHGLVFDSNGCPKEGKCECIAPCKSHSCLIEDDMCVLKKIDCLDEGNCHPIPVCISSPCSSLLPEIDRSTGGVRQCEEDGDCSGRCINATISERDEQSQTRGVCCISPTDSSLAIKPSISSPTSLTPTFSPSFFTSPIIARPFCPSVGVISGMGSDCTSTCSNDLDCEGALRCCEVNSCSRRCVQPVRTTNCLNVRKSFDSLKKGGATVGLSTPQCDLITGQFASVQCSHTHCWCVDTLTGSETPGTRIRGMGNAVICAVPRSCATSCSPLSCPHSSLLLDASGCPLADCRCEHSCRSIICSSSSTCVVRKTSCSQQICIPIASCEPNPCGGDNPTKDSTGAHVECSPTLSLCPSDSECRVEGSRRGLCCPSNGTTTEKTSTAVDEDMLDSSLLTNSVLNSLLTSVKSSSVCPHGDTLKEEKEELRCTPHDGSCPSTHYCLVSKRSAGVCCPDKNFVCNQHVDEGSCSKNTNRFHFNPLLRECRPFVYGGCDGNLNNFESEFQCQRFCHGVGPIEVMSASMHDDDVTNGPEQSFDLRFSLSGPKIDDKERVTRALRSYLKDHFLLDRSDVKDLSIREEDNSIRLLVQSHDAVIKADRIAKEISSGKVSFSDGFSSYRADPHSFSSKQLAMDRPKSVGTPNGSTLLYWGIMFISILVAILVFMSIICVCAYSCCRRSESVIPRRFRGSPSTDVSSAGSDRGRDTGTQERPTHQGLLVPQQSTSVLRVPNKGLPRHNSHPTLDREYFSFKMGLGFSSSETHKVGVMSRLKEDVKLYRLVDMHGGGDLLPWMRYAERSGDHSIVDSYIDVKVRNYLCNQGKGKLVTITELVKLRNKERNAMLGAFSRKKGKGKSGPNVLDDFNQEGQNMGDLKKALKLLDGGGKSGKGESKYREIGWKLDERGLSPLHQAIINQDVSLVAWLLKRGADIHQRCYGAYFCADDQKLSRSDSLEHEYVDLATDKTNYTGSMYFGEYPLSFAACMNHCDCVRLLHAYKVNMNAQDTNGNTVLHMCVIHENLEMLRLAIELGASLKVKNKQKLSPLTLAAKLAKNRMFTELLEHEAMTQWEYSKASKTFYPLNGIDTINQDNGDIDDSSALSLAVYGLETKGAIDGSGRNVQNVTDYDDSHVRCHLIYYSELPFEQGWLRLGCEIAVITLIAIQIVFDVRDVRQIGWGKWITVYKAFPAKVIYKITWGLVLLSIPLRALCFVNRNFFVLENYLVSTAVIMTTVHFLFFCRAVKFVGPFVLMIYTIIATDLRRFILIYSIFLVGFSQSFYIIFYSCEWEDKNTDGASNWTNVMDSPQESIIRTFMLNIGEFNVFYRQLATCPQKGIAAVGKGVFLFFKLCVSILLVNLLIAMMTRSYLTIAKTTQEYKRQWAKVILMLEVSVKPQDRLSYMVKYSVPTGMNKLIRSFSVTKKIDPQKMSEHEKEKRMKTDKEIVEERQMLYRKKKAEMELKAEIRSQTTTKTIKVARRIGMKSTLGVLLFICSLTYAVDFEEVFSPSSINCRSRNIATGMDDVVRCDTAVEEYDELTRYPTCVFIQTKTQKYQSCIQLNKIAQTDCKERCIPRSKMIGKYEGTYCCCTSDMCNEEHNLLS</sequence>
<dbReference type="InterPro" id="IPR036880">
    <property type="entry name" value="Kunitz_BPTI_sf"/>
</dbReference>
<evidence type="ECO:0000256" key="9">
    <source>
        <dbReference type="ARBA" id="ARBA00023157"/>
    </source>
</evidence>
<dbReference type="InterPro" id="IPR020901">
    <property type="entry name" value="Prtase_inh_Kunz-CS"/>
</dbReference>
<dbReference type="GO" id="GO:0004867">
    <property type="term" value="F:serine-type endopeptidase inhibitor activity"/>
    <property type="evidence" value="ECO:0007669"/>
    <property type="project" value="InterPro"/>
</dbReference>
<dbReference type="CDD" id="cd00109">
    <property type="entry name" value="Kunitz-type"/>
    <property type="match status" value="1"/>
</dbReference>
<keyword evidence="5" id="KW-0107">Calcium channel</keyword>
<evidence type="ECO:0000256" key="15">
    <source>
        <dbReference type="SAM" id="SignalP"/>
    </source>
</evidence>
<feature type="repeat" description="ANK" evidence="11">
    <location>
        <begin position="2131"/>
        <end position="2163"/>
    </location>
</feature>
<dbReference type="CDD" id="cd00191">
    <property type="entry name" value="TY"/>
    <property type="match status" value="4"/>
</dbReference>
<feature type="repeat" description="ANK" evidence="11">
    <location>
        <begin position="2233"/>
        <end position="2265"/>
    </location>
</feature>
<dbReference type="Proteomes" id="UP000005239">
    <property type="component" value="Unassembled WGS sequence"/>
</dbReference>
<dbReference type="Gene3D" id="4.10.410.10">
    <property type="entry name" value="Pancreatic trypsin inhibitor Kunitz domain"/>
    <property type="match status" value="1"/>
</dbReference>
<dbReference type="PROSITE" id="PS50088">
    <property type="entry name" value="ANK_REPEAT"/>
    <property type="match status" value="2"/>
</dbReference>
<feature type="transmembrane region" description="Helical" evidence="14">
    <location>
        <begin position="1876"/>
        <end position="1905"/>
    </location>
</feature>
<evidence type="ECO:0000256" key="13">
    <source>
        <dbReference type="SAM" id="MobiDB-lite"/>
    </source>
</evidence>
<feature type="compositionally biased region" description="Polar residues" evidence="13">
    <location>
        <begin position="1919"/>
        <end position="1928"/>
    </location>
</feature>
<keyword evidence="17" id="KW-1185">Reference proteome</keyword>
<dbReference type="Gene3D" id="1.25.40.20">
    <property type="entry name" value="Ankyrin repeat-containing domain"/>
    <property type="match status" value="1"/>
</dbReference>
<dbReference type="Pfam" id="PF00086">
    <property type="entry name" value="Thyroglobulin_1"/>
    <property type="match status" value="5"/>
</dbReference>
<evidence type="ECO:0000313" key="17">
    <source>
        <dbReference type="Proteomes" id="UP000005239"/>
    </source>
</evidence>
<feature type="transmembrane region" description="Helical" evidence="14">
    <location>
        <begin position="2567"/>
        <end position="2586"/>
    </location>
</feature>
<keyword evidence="15" id="KW-0732">Signal</keyword>
<dbReference type="PRINTS" id="PR00759">
    <property type="entry name" value="BASICPTASE"/>
</dbReference>
<keyword evidence="10" id="KW-0407">Ion channel</keyword>
<dbReference type="SMART" id="SM00248">
    <property type="entry name" value="ANK"/>
    <property type="match status" value="4"/>
</dbReference>
<evidence type="ECO:0000256" key="12">
    <source>
        <dbReference type="PROSITE-ProRule" id="PRU00500"/>
    </source>
</evidence>
<dbReference type="SUPFAM" id="SSF48403">
    <property type="entry name" value="Ankyrin repeat"/>
    <property type="match status" value="1"/>
</dbReference>
<evidence type="ECO:0000256" key="2">
    <source>
        <dbReference type="ARBA" id="ARBA00022448"/>
    </source>
</evidence>
<dbReference type="InterPro" id="IPR006150">
    <property type="entry name" value="Cys_repeat_1"/>
</dbReference>
<keyword evidence="14" id="KW-1133">Transmembrane helix</keyword>
<dbReference type="InterPro" id="IPR028150">
    <property type="entry name" value="Lustrin_cystein"/>
</dbReference>
<comment type="subcellular location">
    <subcellularLocation>
        <location evidence="1">Cell membrane</location>
        <topology evidence="1">Multi-pass membrane protein</topology>
    </subcellularLocation>
</comment>
<dbReference type="GO" id="GO:0005576">
    <property type="term" value="C:extracellular region"/>
    <property type="evidence" value="ECO:0007669"/>
    <property type="project" value="InterPro"/>
</dbReference>
<feature type="compositionally biased region" description="Low complexity" evidence="13">
    <location>
        <begin position="748"/>
        <end position="765"/>
    </location>
</feature>
<feature type="chain" id="PRO_5043377407" evidence="15">
    <location>
        <begin position="18"/>
        <end position="2824"/>
    </location>
</feature>
<dbReference type="PROSITE" id="PS50297">
    <property type="entry name" value="ANK_REP_REGION"/>
    <property type="match status" value="2"/>
</dbReference>
<keyword evidence="9 12" id="KW-1015">Disulfide bond</keyword>
<dbReference type="SUPFAM" id="SSF57362">
    <property type="entry name" value="BPTI-like"/>
    <property type="match status" value="1"/>
</dbReference>
<name>A0A2A6C3P6_PRIPA</name>
<keyword evidence="8" id="KW-0406">Ion transport</keyword>
<dbReference type="PROSITE" id="PS51162">
    <property type="entry name" value="THYROGLOBULIN_1_2"/>
    <property type="match status" value="5"/>
</dbReference>
<dbReference type="SMART" id="SM00211">
    <property type="entry name" value="TY"/>
    <property type="match status" value="5"/>
</dbReference>
<accession>A0A8R1Y7A1</accession>
<dbReference type="InterPro" id="IPR036857">
    <property type="entry name" value="Thyroglobulin_1_sf"/>
</dbReference>
<dbReference type="InterPro" id="IPR036645">
    <property type="entry name" value="Elafin-like_sf"/>
</dbReference>
<dbReference type="PROSITE" id="PS00280">
    <property type="entry name" value="BPTI_KUNITZ_1"/>
    <property type="match status" value="1"/>
</dbReference>
<protein>
    <submittedName>
        <fullName evidence="16">Ankyrin repeat-containing protein</fullName>
    </submittedName>
</protein>
<feature type="region of interest" description="Disordered" evidence="13">
    <location>
        <begin position="745"/>
        <end position="772"/>
    </location>
</feature>
<dbReference type="Gene3D" id="4.10.800.10">
    <property type="entry name" value="Thyroglobulin type-1"/>
    <property type="match status" value="5"/>
</dbReference>
<evidence type="ECO:0000256" key="14">
    <source>
        <dbReference type="SAM" id="Phobius"/>
    </source>
</evidence>
<evidence type="ECO:0000256" key="5">
    <source>
        <dbReference type="ARBA" id="ARBA00022673"/>
    </source>
</evidence>
<keyword evidence="14" id="KW-0812">Transmembrane</keyword>
<keyword evidence="3" id="KW-1003">Cell membrane</keyword>
<reference evidence="16" key="2">
    <citation type="submission" date="2022-06" db="UniProtKB">
        <authorList>
            <consortium name="EnsemblMetazoa"/>
        </authorList>
    </citation>
    <scope>IDENTIFICATION</scope>
    <source>
        <strain evidence="16">PS312</strain>
    </source>
</reference>
<dbReference type="SMART" id="SM00131">
    <property type="entry name" value="KU"/>
    <property type="match status" value="1"/>
</dbReference>
<evidence type="ECO:0000256" key="4">
    <source>
        <dbReference type="ARBA" id="ARBA00022568"/>
    </source>
</evidence>
<dbReference type="EnsemblMetazoa" id="PPA02215.1">
    <property type="protein sequence ID" value="PPA02215.1"/>
    <property type="gene ID" value="WBGene00091769"/>
</dbReference>
<dbReference type="PANTHER" id="PTHR10582">
    <property type="entry name" value="TRANSIENT RECEPTOR POTENTIAL ION CHANNEL PROTEIN"/>
    <property type="match status" value="1"/>
</dbReference>
<dbReference type="InterPro" id="IPR024862">
    <property type="entry name" value="TRPV"/>
</dbReference>
<feature type="transmembrane region" description="Helical" evidence="14">
    <location>
        <begin position="2488"/>
        <end position="2507"/>
    </location>
</feature>
<feature type="disulfide bond" evidence="12">
    <location>
        <begin position="1185"/>
        <end position="1192"/>
    </location>
</feature>
<dbReference type="Pfam" id="PF14625">
    <property type="entry name" value="Lustrin_cystein"/>
    <property type="match status" value="4"/>
</dbReference>
<accession>A0A2A6C3P6</accession>
<dbReference type="InterPro" id="IPR008197">
    <property type="entry name" value="WAP_dom"/>
</dbReference>
<dbReference type="GO" id="GO:0005886">
    <property type="term" value="C:plasma membrane"/>
    <property type="evidence" value="ECO:0000318"/>
    <property type="project" value="GO_Central"/>
</dbReference>
<evidence type="ECO:0000256" key="7">
    <source>
        <dbReference type="ARBA" id="ARBA00022837"/>
    </source>
</evidence>
<keyword evidence="4" id="KW-0109">Calcium transport</keyword>
<keyword evidence="6" id="KW-0677">Repeat</keyword>
<dbReference type="PROSITE" id="PS51390">
    <property type="entry name" value="WAP"/>
    <property type="match status" value="8"/>
</dbReference>
<evidence type="ECO:0000313" key="16">
    <source>
        <dbReference type="EnsemblMetazoa" id="PPA02215.1"/>
    </source>
</evidence>
<dbReference type="CDD" id="cd00199">
    <property type="entry name" value="WAP"/>
    <property type="match status" value="1"/>
</dbReference>
<keyword evidence="11" id="KW-0040">ANK repeat</keyword>
<dbReference type="InterPro" id="IPR004094">
    <property type="entry name" value="Antistasin-like"/>
</dbReference>
<dbReference type="PANTHER" id="PTHR10582:SF30">
    <property type="entry name" value="ION TRANSPORT DOMAIN-CONTAINING PROTEIN"/>
    <property type="match status" value="1"/>
</dbReference>
<dbReference type="Pfam" id="PF02822">
    <property type="entry name" value="Antistasin"/>
    <property type="match status" value="1"/>
</dbReference>
<keyword evidence="7" id="KW-0106">Calcium</keyword>
<reference evidence="17" key="1">
    <citation type="journal article" date="2008" name="Nat. Genet.">
        <title>The Pristionchus pacificus genome provides a unique perspective on nematode lifestyle and parasitism.</title>
        <authorList>
            <person name="Dieterich C."/>
            <person name="Clifton S.W."/>
            <person name="Schuster L.N."/>
            <person name="Chinwalla A."/>
            <person name="Delehaunty K."/>
            <person name="Dinkelacker I."/>
            <person name="Fulton L."/>
            <person name="Fulton R."/>
            <person name="Godfrey J."/>
            <person name="Minx P."/>
            <person name="Mitreva M."/>
            <person name="Roeseler W."/>
            <person name="Tian H."/>
            <person name="Witte H."/>
            <person name="Yang S.P."/>
            <person name="Wilson R.K."/>
            <person name="Sommer R.J."/>
        </authorList>
    </citation>
    <scope>NUCLEOTIDE SEQUENCE [LARGE SCALE GENOMIC DNA]</scope>
    <source>
        <strain evidence="17">PS312</strain>
    </source>
</reference>
<evidence type="ECO:0000256" key="3">
    <source>
        <dbReference type="ARBA" id="ARBA00022475"/>
    </source>
</evidence>
<dbReference type="Pfam" id="PF00014">
    <property type="entry name" value="Kunitz_BPTI"/>
    <property type="match status" value="1"/>
</dbReference>
<evidence type="ECO:0000256" key="11">
    <source>
        <dbReference type="PROSITE-ProRule" id="PRU00023"/>
    </source>
</evidence>
<feature type="compositionally biased region" description="Basic and acidic residues" evidence="13">
    <location>
        <begin position="1930"/>
        <end position="1942"/>
    </location>
</feature>
<feature type="region of interest" description="Disordered" evidence="13">
    <location>
        <begin position="1916"/>
        <end position="1951"/>
    </location>
</feature>
<dbReference type="SUPFAM" id="SSF57256">
    <property type="entry name" value="Elafin-like"/>
    <property type="match status" value="3"/>
</dbReference>
<dbReference type="PROSITE" id="PS00484">
    <property type="entry name" value="THYROGLOBULIN_1_1"/>
    <property type="match status" value="2"/>
</dbReference>
<dbReference type="GO" id="GO:0005262">
    <property type="term" value="F:calcium channel activity"/>
    <property type="evidence" value="ECO:0000318"/>
    <property type="project" value="GO_Central"/>
</dbReference>
<evidence type="ECO:0000256" key="1">
    <source>
        <dbReference type="ARBA" id="ARBA00004651"/>
    </source>
</evidence>
<dbReference type="SMART" id="SM00217">
    <property type="entry name" value="WAP"/>
    <property type="match status" value="8"/>
</dbReference>
<dbReference type="InterPro" id="IPR036770">
    <property type="entry name" value="Ankyrin_rpt-contain_sf"/>
</dbReference>
<evidence type="ECO:0000256" key="8">
    <source>
        <dbReference type="ARBA" id="ARBA00023065"/>
    </source>
</evidence>
<dbReference type="InterPro" id="IPR011061">
    <property type="entry name" value="Hirudin/antistatin"/>
</dbReference>
<dbReference type="PROSITE" id="PS51252">
    <property type="entry name" value="ANTISTASIN"/>
    <property type="match status" value="1"/>
</dbReference>
<evidence type="ECO:0000256" key="10">
    <source>
        <dbReference type="ARBA" id="ARBA00023303"/>
    </source>
</evidence>
<dbReference type="Pfam" id="PF00095">
    <property type="entry name" value="WAP"/>
    <property type="match status" value="8"/>
</dbReference>
<proteinExistence type="predicted"/>
<keyword evidence="2" id="KW-0813">Transport</keyword>